<sequence length="396" mass="44524">MQGSYAELERNMVETMQLNIQSFLVQCEDNSVNETHAHVENSVDEMRQKIYSLLAEFENSAIKENKEELTLKQAPLLSVINTCIRHHIELLRVYEALRKVKDRTELSLITGYKCQDKIQQSEIYMNENFSDEVFTIQGKSTHNVRMSSDSKTCWITAMLVLPDGQFLVADWGNHKVKLLNQQYQVVSHCGVSAQSICQITPSEVAVTVDDWINTHEVQFITFNQSQLVTGRHFKLQHSCYGIARHHGDLFICSGNALFKYSLSGELVCKLYEDASGLVTVYGFAMSHTGDKLYITSPSNHKLYTLARDGTLLAVFTDPELKYLQNVYVTPAGQVLVCGMLSHTILQVDSEGKRKLVTLVSVRDGVGRPCSVCYSSTTSAIIVGLLGDDNIMVFRVE</sequence>
<dbReference type="EMBL" id="JAIWYP010000008">
    <property type="protein sequence ID" value="KAH3784484.1"/>
    <property type="molecule type" value="Genomic_DNA"/>
</dbReference>
<evidence type="ECO:0000313" key="1">
    <source>
        <dbReference type="EMBL" id="KAH3784484.1"/>
    </source>
</evidence>
<protein>
    <submittedName>
        <fullName evidence="1">Uncharacterized protein</fullName>
    </submittedName>
</protein>
<reference evidence="1" key="2">
    <citation type="submission" date="2020-11" db="EMBL/GenBank/DDBJ databases">
        <authorList>
            <person name="McCartney M.A."/>
            <person name="Auch B."/>
            <person name="Kono T."/>
            <person name="Mallez S."/>
            <person name="Becker A."/>
            <person name="Gohl D.M."/>
            <person name="Silverstein K.A.T."/>
            <person name="Koren S."/>
            <person name="Bechman K.B."/>
            <person name="Herman A."/>
            <person name="Abrahante J.E."/>
            <person name="Garbe J."/>
        </authorList>
    </citation>
    <scope>NUCLEOTIDE SEQUENCE</scope>
    <source>
        <strain evidence="1">Duluth1</strain>
        <tissue evidence="1">Whole animal</tissue>
    </source>
</reference>
<name>A0A9D4ERN9_DREPO</name>
<dbReference type="InterPro" id="IPR011042">
    <property type="entry name" value="6-blade_b-propeller_TolB-like"/>
</dbReference>
<gene>
    <name evidence="1" type="ORF">DPMN_162439</name>
</gene>
<dbReference type="Proteomes" id="UP000828390">
    <property type="component" value="Unassembled WGS sequence"/>
</dbReference>
<proteinExistence type="predicted"/>
<dbReference type="AlphaFoldDB" id="A0A9D4ERN9"/>
<evidence type="ECO:0000313" key="2">
    <source>
        <dbReference type="Proteomes" id="UP000828390"/>
    </source>
</evidence>
<comment type="caution">
    <text evidence="1">The sequence shown here is derived from an EMBL/GenBank/DDBJ whole genome shotgun (WGS) entry which is preliminary data.</text>
</comment>
<accession>A0A9D4ERN9</accession>
<keyword evidence="2" id="KW-1185">Reference proteome</keyword>
<reference evidence="1" key="1">
    <citation type="journal article" date="2019" name="bioRxiv">
        <title>The Genome of the Zebra Mussel, Dreissena polymorpha: A Resource for Invasive Species Research.</title>
        <authorList>
            <person name="McCartney M.A."/>
            <person name="Auch B."/>
            <person name="Kono T."/>
            <person name="Mallez S."/>
            <person name="Zhang Y."/>
            <person name="Obille A."/>
            <person name="Becker A."/>
            <person name="Abrahante J.E."/>
            <person name="Garbe J."/>
            <person name="Badalamenti J.P."/>
            <person name="Herman A."/>
            <person name="Mangelson H."/>
            <person name="Liachko I."/>
            <person name="Sullivan S."/>
            <person name="Sone E.D."/>
            <person name="Koren S."/>
            <person name="Silverstein K.A.T."/>
            <person name="Beckman K.B."/>
            <person name="Gohl D.M."/>
        </authorList>
    </citation>
    <scope>NUCLEOTIDE SEQUENCE</scope>
    <source>
        <strain evidence="1">Duluth1</strain>
        <tissue evidence="1">Whole animal</tissue>
    </source>
</reference>
<organism evidence="1 2">
    <name type="scientific">Dreissena polymorpha</name>
    <name type="common">Zebra mussel</name>
    <name type="synonym">Mytilus polymorpha</name>
    <dbReference type="NCBI Taxonomy" id="45954"/>
    <lineage>
        <taxon>Eukaryota</taxon>
        <taxon>Metazoa</taxon>
        <taxon>Spiralia</taxon>
        <taxon>Lophotrochozoa</taxon>
        <taxon>Mollusca</taxon>
        <taxon>Bivalvia</taxon>
        <taxon>Autobranchia</taxon>
        <taxon>Heteroconchia</taxon>
        <taxon>Euheterodonta</taxon>
        <taxon>Imparidentia</taxon>
        <taxon>Neoheterodontei</taxon>
        <taxon>Myida</taxon>
        <taxon>Dreissenoidea</taxon>
        <taxon>Dreissenidae</taxon>
        <taxon>Dreissena</taxon>
    </lineage>
</organism>
<dbReference type="OrthoDB" id="9972196at2759"/>
<dbReference type="SUPFAM" id="SSF101898">
    <property type="entry name" value="NHL repeat"/>
    <property type="match status" value="1"/>
</dbReference>
<dbReference type="Gene3D" id="2.120.10.30">
    <property type="entry name" value="TolB, C-terminal domain"/>
    <property type="match status" value="1"/>
</dbReference>